<dbReference type="PANTHER" id="PTHR46501">
    <property type="entry name" value="MYOMEGALIN"/>
    <property type="match status" value="1"/>
</dbReference>
<evidence type="ECO:0000313" key="5">
    <source>
        <dbReference type="Proteomes" id="UP000261620"/>
    </source>
</evidence>
<dbReference type="GO" id="GO:0007098">
    <property type="term" value="P:centrosome cycle"/>
    <property type="evidence" value="ECO:0007669"/>
    <property type="project" value="TreeGrafter"/>
</dbReference>
<dbReference type="Proteomes" id="UP000261620">
    <property type="component" value="Unplaced"/>
</dbReference>
<dbReference type="GO" id="GO:0005794">
    <property type="term" value="C:Golgi apparatus"/>
    <property type="evidence" value="ECO:0007669"/>
    <property type="project" value="TreeGrafter"/>
</dbReference>
<dbReference type="STRING" id="94237.ENSMMOP00000022290"/>
<dbReference type="AlphaFoldDB" id="A0A3Q3X2T1"/>
<evidence type="ECO:0000256" key="1">
    <source>
        <dbReference type="ARBA" id="ARBA00004496"/>
    </source>
</evidence>
<comment type="subcellular location">
    <subcellularLocation>
        <location evidence="1">Cytoplasm</location>
    </subcellularLocation>
</comment>
<evidence type="ECO:0000256" key="2">
    <source>
        <dbReference type="ARBA" id="ARBA00022490"/>
    </source>
</evidence>
<dbReference type="GO" id="GO:0005813">
    <property type="term" value="C:centrosome"/>
    <property type="evidence" value="ECO:0007669"/>
    <property type="project" value="TreeGrafter"/>
</dbReference>
<proteinExistence type="predicted"/>
<evidence type="ECO:0000259" key="3">
    <source>
        <dbReference type="Pfam" id="PF07989"/>
    </source>
</evidence>
<dbReference type="GO" id="GO:0090063">
    <property type="term" value="P:positive regulation of microtubule nucleation"/>
    <property type="evidence" value="ECO:0007669"/>
    <property type="project" value="TreeGrafter"/>
</dbReference>
<accession>A0A3Q3X2T1</accession>
<reference evidence="4" key="1">
    <citation type="submission" date="2025-08" db="UniProtKB">
        <authorList>
            <consortium name="Ensembl"/>
        </authorList>
    </citation>
    <scope>IDENTIFICATION</scope>
</reference>
<feature type="domain" description="Centrosomin N-terminal motif 1" evidence="3">
    <location>
        <begin position="38"/>
        <end position="88"/>
    </location>
</feature>
<dbReference type="Pfam" id="PF07989">
    <property type="entry name" value="Cnn_1N"/>
    <property type="match status" value="1"/>
</dbReference>
<dbReference type="GO" id="GO:1903358">
    <property type="term" value="P:regulation of Golgi organization"/>
    <property type="evidence" value="ECO:0007669"/>
    <property type="project" value="TreeGrafter"/>
</dbReference>
<protein>
    <recommendedName>
        <fullName evidence="3">Centrosomin N-terminal motif 1 domain-containing protein</fullName>
    </recommendedName>
</protein>
<keyword evidence="5" id="KW-1185">Reference proteome</keyword>
<dbReference type="GO" id="GO:0060090">
    <property type="term" value="F:molecular adaptor activity"/>
    <property type="evidence" value="ECO:0007669"/>
    <property type="project" value="TreeGrafter"/>
</dbReference>
<name>A0A3Q3X2T1_MOLML</name>
<evidence type="ECO:0000313" key="4">
    <source>
        <dbReference type="Ensembl" id="ENSMMOP00000022290.1"/>
    </source>
</evidence>
<dbReference type="Ensembl" id="ENSMMOT00000022659.1">
    <property type="protein sequence ID" value="ENSMMOP00000022290.1"/>
    <property type="gene ID" value="ENSMMOG00000016940.1"/>
</dbReference>
<dbReference type="InterPro" id="IPR012943">
    <property type="entry name" value="Cnn_1N"/>
</dbReference>
<dbReference type="PANTHER" id="PTHR46501:SF2">
    <property type="entry name" value="MYOMEGALIN"/>
    <property type="match status" value="1"/>
</dbReference>
<dbReference type="InterPro" id="IPR052593">
    <property type="entry name" value="MT-associated_AKAP9-binding"/>
</dbReference>
<organism evidence="4 5">
    <name type="scientific">Mola mola</name>
    <name type="common">Ocean sunfish</name>
    <name type="synonym">Tetraodon mola</name>
    <dbReference type="NCBI Taxonomy" id="94237"/>
    <lineage>
        <taxon>Eukaryota</taxon>
        <taxon>Metazoa</taxon>
        <taxon>Chordata</taxon>
        <taxon>Craniata</taxon>
        <taxon>Vertebrata</taxon>
        <taxon>Euteleostomi</taxon>
        <taxon>Actinopterygii</taxon>
        <taxon>Neopterygii</taxon>
        <taxon>Teleostei</taxon>
        <taxon>Neoteleostei</taxon>
        <taxon>Acanthomorphata</taxon>
        <taxon>Eupercaria</taxon>
        <taxon>Tetraodontiformes</taxon>
        <taxon>Molidae</taxon>
        <taxon>Mola</taxon>
    </lineage>
</organism>
<keyword evidence="2" id="KW-0963">Cytoplasm</keyword>
<sequence length="257" mass="30235">NISFHFLFHIICCSKWGAEKPPPPVTMSNSGFPGCRTISQHLNDLKKENFSLKLRIYFLEEKIQQKFEESSDDVHKRNIELKVEVEILDSLRPQPNHSSAVNCISIVALNIGLLSSVEMPLWKTESLSSQTEAELQRRLEERQQEISHMQEVLETKVQLLQEVWTTHAQRILPQSATWFSVDCFLCGAFRRPRWREPRPSTWPRWRIQGLIAALLWRESWWRRRRTAKVPEGRSLSLRQATKTGDFYFTFTYTIKVH</sequence>
<reference evidence="4" key="2">
    <citation type="submission" date="2025-09" db="UniProtKB">
        <authorList>
            <consortium name="Ensembl"/>
        </authorList>
    </citation>
    <scope>IDENTIFICATION</scope>
</reference>